<accession>A0AAE1S6T2</accession>
<keyword evidence="2" id="KW-1185">Reference proteome</keyword>
<dbReference type="EMBL" id="JAVYJV010000008">
    <property type="protein sequence ID" value="KAK4364560.1"/>
    <property type="molecule type" value="Genomic_DNA"/>
</dbReference>
<organism evidence="1 2">
    <name type="scientific">Anisodus tanguticus</name>
    <dbReference type="NCBI Taxonomy" id="243964"/>
    <lineage>
        <taxon>Eukaryota</taxon>
        <taxon>Viridiplantae</taxon>
        <taxon>Streptophyta</taxon>
        <taxon>Embryophyta</taxon>
        <taxon>Tracheophyta</taxon>
        <taxon>Spermatophyta</taxon>
        <taxon>Magnoliopsida</taxon>
        <taxon>eudicotyledons</taxon>
        <taxon>Gunneridae</taxon>
        <taxon>Pentapetalae</taxon>
        <taxon>asterids</taxon>
        <taxon>lamiids</taxon>
        <taxon>Solanales</taxon>
        <taxon>Solanaceae</taxon>
        <taxon>Solanoideae</taxon>
        <taxon>Hyoscyameae</taxon>
        <taxon>Anisodus</taxon>
    </lineage>
</organism>
<dbReference type="Proteomes" id="UP001291623">
    <property type="component" value="Unassembled WGS sequence"/>
</dbReference>
<evidence type="ECO:0000313" key="1">
    <source>
        <dbReference type="EMBL" id="KAK4364560.1"/>
    </source>
</evidence>
<reference evidence="1" key="1">
    <citation type="submission" date="2023-12" db="EMBL/GenBank/DDBJ databases">
        <title>Genome assembly of Anisodus tanguticus.</title>
        <authorList>
            <person name="Wang Y.-J."/>
        </authorList>
    </citation>
    <scope>NUCLEOTIDE SEQUENCE</scope>
    <source>
        <strain evidence="1">KB-2021</strain>
        <tissue evidence="1">Leaf</tissue>
    </source>
</reference>
<evidence type="ECO:0000313" key="2">
    <source>
        <dbReference type="Proteomes" id="UP001291623"/>
    </source>
</evidence>
<protein>
    <submittedName>
        <fullName evidence="1">Uncharacterized protein</fullName>
    </submittedName>
</protein>
<proteinExistence type="predicted"/>
<name>A0AAE1S6T2_9SOLA</name>
<dbReference type="AlphaFoldDB" id="A0AAE1S6T2"/>
<sequence>MVKPHEPTTELPPNNNVDTICELLRCFSSLSLKSPKSETSHGAWIRFPDRRSMDHETVSPHGLSPPKASFLLNARASIQCILFDLVPYVGLQSIG</sequence>
<gene>
    <name evidence="1" type="ORF">RND71_015918</name>
</gene>
<comment type="caution">
    <text evidence="1">The sequence shown here is derived from an EMBL/GenBank/DDBJ whole genome shotgun (WGS) entry which is preliminary data.</text>
</comment>